<accession>A0A645CWW2</accession>
<protein>
    <submittedName>
        <fullName evidence="1">Uncharacterized protein</fullName>
    </submittedName>
</protein>
<reference evidence="1" key="1">
    <citation type="submission" date="2019-08" db="EMBL/GenBank/DDBJ databases">
        <authorList>
            <person name="Kucharzyk K."/>
            <person name="Murdoch R.W."/>
            <person name="Higgins S."/>
            <person name="Loffler F."/>
        </authorList>
    </citation>
    <scope>NUCLEOTIDE SEQUENCE</scope>
</reference>
<gene>
    <name evidence="1" type="ORF">SDC9_128672</name>
</gene>
<name>A0A645CWW2_9ZZZZ</name>
<evidence type="ECO:0000313" key="1">
    <source>
        <dbReference type="EMBL" id="MPM81616.1"/>
    </source>
</evidence>
<organism evidence="1">
    <name type="scientific">bioreactor metagenome</name>
    <dbReference type="NCBI Taxonomy" id="1076179"/>
    <lineage>
        <taxon>unclassified sequences</taxon>
        <taxon>metagenomes</taxon>
        <taxon>ecological metagenomes</taxon>
    </lineage>
</organism>
<sequence>MVWSKPMTTLAKEFNLSDNGLRKICKKNDIPMPKVGHWEKVKYGHTTVIPKLSKQGDNDIKNIEINIFEKNKANPENEYDFLSKNKK</sequence>
<proteinExistence type="predicted"/>
<dbReference type="AlphaFoldDB" id="A0A645CWW2"/>
<comment type="caution">
    <text evidence="1">The sequence shown here is derived from an EMBL/GenBank/DDBJ whole genome shotgun (WGS) entry which is preliminary data.</text>
</comment>
<dbReference type="EMBL" id="VSSQ01030922">
    <property type="protein sequence ID" value="MPM81616.1"/>
    <property type="molecule type" value="Genomic_DNA"/>
</dbReference>